<name>A0A252A302_9PROT</name>
<accession>A0A252A302</accession>
<proteinExistence type="predicted"/>
<organism evidence="1 2">
    <name type="scientific">Acetobacter tropicalis</name>
    <dbReference type="NCBI Taxonomy" id="104102"/>
    <lineage>
        <taxon>Bacteria</taxon>
        <taxon>Pseudomonadati</taxon>
        <taxon>Pseudomonadota</taxon>
        <taxon>Alphaproteobacteria</taxon>
        <taxon>Acetobacterales</taxon>
        <taxon>Acetobacteraceae</taxon>
        <taxon>Acetobacter</taxon>
    </lineage>
</organism>
<evidence type="ECO:0000313" key="2">
    <source>
        <dbReference type="Proteomes" id="UP000194565"/>
    </source>
</evidence>
<evidence type="ECO:0000313" key="1">
    <source>
        <dbReference type="EMBL" id="OUI82901.1"/>
    </source>
</evidence>
<sequence length="63" mass="7406">MRLHYDSHDYLKVHLKDLISAYEVEAKAQDAQRSSPLWIHLQNLEFDLVRERPDSITGRDVGE</sequence>
<dbReference type="AlphaFoldDB" id="A0A252A302"/>
<dbReference type="Proteomes" id="UP000194565">
    <property type="component" value="Unassembled WGS sequence"/>
</dbReference>
<reference evidence="1 2" key="1">
    <citation type="submission" date="2014-06" db="EMBL/GenBank/DDBJ databases">
        <authorList>
            <person name="Ju J."/>
            <person name="Zhang J."/>
        </authorList>
    </citation>
    <scope>NUCLEOTIDE SEQUENCE [LARGE SCALE GENOMIC DNA]</scope>
    <source>
        <strain evidence="1">DmW_042</strain>
    </source>
</reference>
<gene>
    <name evidence="1" type="ORF">HC62_15645</name>
</gene>
<protein>
    <submittedName>
        <fullName evidence="1">Uncharacterized protein</fullName>
    </submittedName>
</protein>
<comment type="caution">
    <text evidence="1">The sequence shown here is derived from an EMBL/GenBank/DDBJ whole genome shotgun (WGS) entry which is preliminary data.</text>
</comment>
<dbReference type="EMBL" id="JOMM01000054">
    <property type="protein sequence ID" value="OUI82901.1"/>
    <property type="molecule type" value="Genomic_DNA"/>
</dbReference>